<evidence type="ECO:0000256" key="3">
    <source>
        <dbReference type="ARBA" id="ARBA00007931"/>
    </source>
</evidence>
<dbReference type="KEGG" id="suls:Sdiek1_1176"/>
<organism evidence="14 15">
    <name type="scientific">Sulfurospirillum diekertiae</name>
    <dbReference type="NCBI Taxonomy" id="1854492"/>
    <lineage>
        <taxon>Bacteria</taxon>
        <taxon>Pseudomonadati</taxon>
        <taxon>Campylobacterota</taxon>
        <taxon>Epsilonproteobacteria</taxon>
        <taxon>Campylobacterales</taxon>
        <taxon>Sulfurospirillaceae</taxon>
        <taxon>Sulfurospirillum</taxon>
    </lineage>
</organism>
<dbReference type="GO" id="GO:0046872">
    <property type="term" value="F:metal ion binding"/>
    <property type="evidence" value="ECO:0007669"/>
    <property type="project" value="UniProtKB-KW"/>
</dbReference>
<dbReference type="PANTHER" id="PTHR35864">
    <property type="entry name" value="ZINC METALLOPROTEASE MJ0611-RELATED"/>
    <property type="match status" value="1"/>
</dbReference>
<feature type="transmembrane region" description="Helical" evidence="13">
    <location>
        <begin position="132"/>
        <end position="156"/>
    </location>
</feature>
<evidence type="ECO:0000313" key="14">
    <source>
        <dbReference type="EMBL" id="ARU48342.1"/>
    </source>
</evidence>
<evidence type="ECO:0000256" key="11">
    <source>
        <dbReference type="ARBA" id="ARBA00023049"/>
    </source>
</evidence>
<evidence type="ECO:0000256" key="4">
    <source>
        <dbReference type="ARBA" id="ARBA00022475"/>
    </source>
</evidence>
<evidence type="ECO:0008006" key="16">
    <source>
        <dbReference type="Google" id="ProtNLM"/>
    </source>
</evidence>
<evidence type="ECO:0000256" key="6">
    <source>
        <dbReference type="ARBA" id="ARBA00022692"/>
    </source>
</evidence>
<evidence type="ECO:0000256" key="1">
    <source>
        <dbReference type="ARBA" id="ARBA00001947"/>
    </source>
</evidence>
<dbReference type="EMBL" id="CP021416">
    <property type="protein sequence ID" value="ARU48342.1"/>
    <property type="molecule type" value="Genomic_DNA"/>
</dbReference>
<keyword evidence="10 13" id="KW-1133">Transmembrane helix</keyword>
<evidence type="ECO:0000256" key="7">
    <source>
        <dbReference type="ARBA" id="ARBA00022723"/>
    </source>
</evidence>
<comment type="subcellular location">
    <subcellularLocation>
        <location evidence="2">Cell membrane</location>
        <topology evidence="2">Multi-pass membrane protein</topology>
    </subcellularLocation>
</comment>
<comment type="similarity">
    <text evidence="3">Belongs to the peptidase M50B family.</text>
</comment>
<dbReference type="Proteomes" id="UP000196005">
    <property type="component" value="Chromosome"/>
</dbReference>
<keyword evidence="6 13" id="KW-0812">Transmembrane</keyword>
<dbReference type="PANTHER" id="PTHR35864:SF1">
    <property type="entry name" value="ZINC METALLOPROTEASE YWHC-RELATED"/>
    <property type="match status" value="1"/>
</dbReference>
<keyword evidence="11" id="KW-0482">Metalloprotease</keyword>
<dbReference type="InterPro" id="IPR044537">
    <property type="entry name" value="Rip2-like"/>
</dbReference>
<protein>
    <recommendedName>
        <fullName evidence="16">Peptidase M50 domain-containing protein</fullName>
    </recommendedName>
</protein>
<feature type="transmembrane region" description="Helical" evidence="13">
    <location>
        <begin position="162"/>
        <end position="180"/>
    </location>
</feature>
<dbReference type="RefSeq" id="WP_087438317.1">
    <property type="nucleotide sequence ID" value="NZ_CP021416.1"/>
</dbReference>
<dbReference type="CDD" id="cd06158">
    <property type="entry name" value="S2P-M50_like_1"/>
    <property type="match status" value="1"/>
</dbReference>
<name>A0A1Y0HJV8_9BACT</name>
<dbReference type="GO" id="GO:0005886">
    <property type="term" value="C:plasma membrane"/>
    <property type="evidence" value="ECO:0007669"/>
    <property type="project" value="UniProtKB-SubCell"/>
</dbReference>
<evidence type="ECO:0000256" key="10">
    <source>
        <dbReference type="ARBA" id="ARBA00022989"/>
    </source>
</evidence>
<keyword evidence="8" id="KW-0378">Hydrolase</keyword>
<evidence type="ECO:0000256" key="12">
    <source>
        <dbReference type="ARBA" id="ARBA00023136"/>
    </source>
</evidence>
<dbReference type="AlphaFoldDB" id="A0A1Y0HJV8"/>
<evidence type="ECO:0000256" key="9">
    <source>
        <dbReference type="ARBA" id="ARBA00022833"/>
    </source>
</evidence>
<evidence type="ECO:0000256" key="13">
    <source>
        <dbReference type="SAM" id="Phobius"/>
    </source>
</evidence>
<feature type="transmembrane region" description="Helical" evidence="13">
    <location>
        <begin position="96"/>
        <end position="120"/>
    </location>
</feature>
<evidence type="ECO:0000256" key="8">
    <source>
        <dbReference type="ARBA" id="ARBA00022801"/>
    </source>
</evidence>
<gene>
    <name evidence="14" type="ORF">Sdiek1_1176</name>
</gene>
<evidence type="ECO:0000256" key="2">
    <source>
        <dbReference type="ARBA" id="ARBA00004651"/>
    </source>
</evidence>
<feature type="transmembrane region" description="Helical" evidence="13">
    <location>
        <begin position="187"/>
        <end position="205"/>
    </location>
</feature>
<dbReference type="GO" id="GO:0006508">
    <property type="term" value="P:proteolysis"/>
    <property type="evidence" value="ECO:0007669"/>
    <property type="project" value="UniProtKB-KW"/>
</dbReference>
<dbReference type="GO" id="GO:0008237">
    <property type="term" value="F:metallopeptidase activity"/>
    <property type="evidence" value="ECO:0007669"/>
    <property type="project" value="UniProtKB-KW"/>
</dbReference>
<reference evidence="15" key="1">
    <citation type="submission" date="2017-05" db="EMBL/GenBank/DDBJ databases">
        <title>Dechlorination kinetics govern the competition between two new strains of the genus Sulfurospirillum.</title>
        <authorList>
            <person name="Buttet G.F."/>
            <person name="Murray A.M."/>
            <person name="Goris T."/>
            <person name="Burion M."/>
            <person name="Lin B."/>
            <person name="Rolle M."/>
            <person name="Maillard J."/>
        </authorList>
    </citation>
    <scope>NUCLEOTIDE SEQUENCE [LARGE SCALE GENOMIC DNA]</scope>
    <source>
        <strain evidence="15">SL2-1</strain>
    </source>
</reference>
<keyword evidence="12 13" id="KW-0472">Membrane</keyword>
<accession>A0A1Y0HJV8</accession>
<evidence type="ECO:0000256" key="5">
    <source>
        <dbReference type="ARBA" id="ARBA00022670"/>
    </source>
</evidence>
<dbReference type="InterPro" id="IPR052348">
    <property type="entry name" value="Metallopeptidase_M50B"/>
</dbReference>
<proteinExistence type="inferred from homology"/>
<evidence type="ECO:0000313" key="15">
    <source>
        <dbReference type="Proteomes" id="UP000196005"/>
    </source>
</evidence>
<keyword evidence="7" id="KW-0479">Metal-binding</keyword>
<feature type="transmembrane region" description="Helical" evidence="13">
    <location>
        <begin position="52"/>
        <end position="76"/>
    </location>
</feature>
<sequence length="229" mass="25726">MEVKIIEISATVLALMVAIIGHEIMHGYVAYRYGDTTAKYQGRLSINPIVHVDLLGTIIVPAVLFFSGAPFMFGWAKPVPIYIPTVIRNGGYKAAIYVSLAGIAYNFSLALLCAGMLSFLPDLRNASNFIEVFVIFFLIQSLIYNVVLGLFNLYPIPPLDGSHALTYLGIIFGWNALVRFYESLERYGMIILIVFIATPLSHYFFSSHSLRNWMVILTGFLWGVCFWNF</sequence>
<keyword evidence="9" id="KW-0862">Zinc</keyword>
<feature type="transmembrane region" description="Helical" evidence="13">
    <location>
        <begin position="211"/>
        <end position="228"/>
    </location>
</feature>
<keyword evidence="5" id="KW-0645">Protease</keyword>
<keyword evidence="4" id="KW-1003">Cell membrane</keyword>
<keyword evidence="15" id="KW-1185">Reference proteome</keyword>
<feature type="transmembrane region" description="Helical" evidence="13">
    <location>
        <begin position="12"/>
        <end position="31"/>
    </location>
</feature>
<comment type="cofactor">
    <cofactor evidence="1">
        <name>Zn(2+)</name>
        <dbReference type="ChEBI" id="CHEBI:29105"/>
    </cofactor>
</comment>